<evidence type="ECO:0000256" key="3">
    <source>
        <dbReference type="ARBA" id="ARBA00022741"/>
    </source>
</evidence>
<evidence type="ECO:0000256" key="8">
    <source>
        <dbReference type="ARBA" id="ARBA00022840"/>
    </source>
</evidence>
<dbReference type="PANTHER" id="PTHR11070">
    <property type="entry name" value="UVRD / RECB / PCRA DNA HELICASE FAMILY MEMBER"/>
    <property type="match status" value="1"/>
</dbReference>
<dbReference type="SUPFAM" id="SSF52540">
    <property type="entry name" value="P-loop containing nucleoside triphosphate hydrolases"/>
    <property type="match status" value="1"/>
</dbReference>
<dbReference type="EMBL" id="JAGSOG010000024">
    <property type="protein sequence ID" value="MBR7833177.1"/>
    <property type="molecule type" value="Genomic_DNA"/>
</dbReference>
<keyword evidence="8 14" id="KW-0067">ATP-binding</keyword>
<comment type="caution">
    <text evidence="17">The sequence shown here is derived from an EMBL/GenBank/DDBJ whole genome shotgun (WGS) entry which is preliminary data.</text>
</comment>
<dbReference type="GO" id="GO:0004527">
    <property type="term" value="F:exonuclease activity"/>
    <property type="evidence" value="ECO:0007669"/>
    <property type="project" value="UniProtKB-KW"/>
</dbReference>
<sequence>MHRPDDLRDLLGIPYTEEQIEAITAPLDPGVIVAGAGSGKTAVMAARVVWLVGTGAVGPAEVLGLTFTNKAAGELRERVAAGLARLSGDAGPFDPEAYPSDDAEDEGEPVIATYHAYADALIKEHGLRLGLEPSARLLADANRYTLAARAVRHAEGPFDFLRGSVANLARKVIDLDAELAEHVVEPDRLRGWTAAFTARAESEGLREGGRAPRGYADYWRIARVALERAELLGLVEDYRALKRHGDFVDFGDQMALGTRLAEQVPQVGQIEREKYRVVLLDEYQDTSVAQRRMLAGLFGGGHAVTAVGDPCQSIYGWRGASPSNIDLFPEHFPRRSGAPAAQYALSENRRSGSRLLAFANERSGGLRELHSAVRELRASADKQGRGRAEAAFLETQPEELAWLGERIQGLYDQVRGDWSAIAVLVRAGNQIPDIYAELHGRGVPVEVVGLSGLLHLPEIADLVAVLDVLDDPTANASLVRLLTGPRWRIGPRDLALLGRRARDLVRDPGEERRAGLDEAVLGADPTDVVSLADALADPGGQLPFSQAALARFERCAVEIRRLRRSLAEPVVDVLHRILQETGLEVEIAASSAAYRQRCAETVGAFLAVAGGFTDLEGESSVTAFRAFLKAAAAHERGLDVDLPPAEQKTVKILTMHKAKGLEWEVVALPHQNAAPVRTDKYTANAGKLPHELRGDGDWLPELGPEPNTAAAKRFDLLMREHAGYEDQRVEYVALTRAKSLLLVSGHGWGKTQRKPREANETLAELRERLLADIEFGRVETWAAPPEEGAANPLREAQAEAEWPAPPDSAARAARLGAAAAVRGLMRLPEQARPADEPIEDPRQRRVVEGWDTDLDALLEELRRAQEVRREVRMPASLSATRLLEYVRDRDAFAERLFRPMPRPPVPQARRGTEFHAWVEDRFGQLSLFDEAELDLFGDEDVRPDPAFGEDLDELKASFLRTEYAERPPLRVEAPFQLVLGGRIVRGRIDAVYRLDPERPFGRRRTKHPLDYEVVDWKTGHGHGADPLQLAIYRLAWAELAGVPIERVSAAFLYVRTGEVARPRSLPGRAALEKILRAAP</sequence>
<keyword evidence="10" id="KW-0413">Isomerase</keyword>
<evidence type="ECO:0000256" key="1">
    <source>
        <dbReference type="ARBA" id="ARBA00009922"/>
    </source>
</evidence>
<evidence type="ECO:0000256" key="9">
    <source>
        <dbReference type="ARBA" id="ARBA00023204"/>
    </source>
</evidence>
<name>A0A941EKC4_9ACTN</name>
<dbReference type="InterPro" id="IPR014016">
    <property type="entry name" value="UvrD-like_ATP-bd"/>
</dbReference>
<evidence type="ECO:0000256" key="2">
    <source>
        <dbReference type="ARBA" id="ARBA00022722"/>
    </source>
</evidence>
<evidence type="ECO:0000256" key="14">
    <source>
        <dbReference type="PROSITE-ProRule" id="PRU00560"/>
    </source>
</evidence>
<keyword evidence="18" id="KW-1185">Reference proteome</keyword>
<evidence type="ECO:0000259" key="15">
    <source>
        <dbReference type="PROSITE" id="PS51198"/>
    </source>
</evidence>
<feature type="domain" description="UvrD-like helicase C-terminal" evidence="16">
    <location>
        <begin position="353"/>
        <end position="660"/>
    </location>
</feature>
<dbReference type="GO" id="GO:0005524">
    <property type="term" value="F:ATP binding"/>
    <property type="evidence" value="ECO:0007669"/>
    <property type="project" value="UniProtKB-UniRule"/>
</dbReference>
<organism evidence="17 18">
    <name type="scientific">Actinospica durhamensis</name>
    <dbReference type="NCBI Taxonomy" id="1508375"/>
    <lineage>
        <taxon>Bacteria</taxon>
        <taxon>Bacillati</taxon>
        <taxon>Actinomycetota</taxon>
        <taxon>Actinomycetes</taxon>
        <taxon>Catenulisporales</taxon>
        <taxon>Actinospicaceae</taxon>
        <taxon>Actinospica</taxon>
    </lineage>
</organism>
<evidence type="ECO:0000256" key="7">
    <source>
        <dbReference type="ARBA" id="ARBA00022839"/>
    </source>
</evidence>
<dbReference type="GO" id="GO:0033202">
    <property type="term" value="C:DNA helicase complex"/>
    <property type="evidence" value="ECO:0007669"/>
    <property type="project" value="TreeGrafter"/>
</dbReference>
<dbReference type="AlphaFoldDB" id="A0A941EKC4"/>
<evidence type="ECO:0000256" key="5">
    <source>
        <dbReference type="ARBA" id="ARBA00022801"/>
    </source>
</evidence>
<dbReference type="InterPro" id="IPR014017">
    <property type="entry name" value="DNA_helicase_UvrD-like_C"/>
</dbReference>
<dbReference type="Gene3D" id="1.10.10.160">
    <property type="match status" value="1"/>
</dbReference>
<dbReference type="GO" id="GO:0043138">
    <property type="term" value="F:3'-5' DNA helicase activity"/>
    <property type="evidence" value="ECO:0007669"/>
    <property type="project" value="UniProtKB-EC"/>
</dbReference>
<reference evidence="17" key="1">
    <citation type="submission" date="2021-04" db="EMBL/GenBank/DDBJ databases">
        <title>Genome based classification of Actinospica acidithermotolerans sp. nov., an actinobacterium isolated from an Indonesian hot spring.</title>
        <authorList>
            <person name="Kusuma A.B."/>
            <person name="Putra K.E."/>
            <person name="Nafisah S."/>
            <person name="Loh J."/>
            <person name="Nouioui I."/>
            <person name="Goodfellow M."/>
        </authorList>
    </citation>
    <scope>NUCLEOTIDE SEQUENCE</scope>
    <source>
        <strain evidence="17">CSCA 57</strain>
    </source>
</reference>
<accession>A0A941EKC4</accession>
<comment type="similarity">
    <text evidence="1">Belongs to the helicase family. UvrD subfamily.</text>
</comment>
<dbReference type="InterPro" id="IPR038726">
    <property type="entry name" value="PDDEXK_AddAB-type"/>
</dbReference>
<dbReference type="GO" id="GO:0003677">
    <property type="term" value="F:DNA binding"/>
    <property type="evidence" value="ECO:0007669"/>
    <property type="project" value="InterPro"/>
</dbReference>
<proteinExistence type="inferred from homology"/>
<evidence type="ECO:0000256" key="6">
    <source>
        <dbReference type="ARBA" id="ARBA00022806"/>
    </source>
</evidence>
<dbReference type="EC" id="5.6.2.4" evidence="12"/>
<feature type="binding site" evidence="14">
    <location>
        <begin position="34"/>
        <end position="41"/>
    </location>
    <ligand>
        <name>ATP</name>
        <dbReference type="ChEBI" id="CHEBI:30616"/>
    </ligand>
</feature>
<dbReference type="Pfam" id="PF13361">
    <property type="entry name" value="UvrD_C"/>
    <property type="match status" value="2"/>
</dbReference>
<evidence type="ECO:0000256" key="10">
    <source>
        <dbReference type="ARBA" id="ARBA00023235"/>
    </source>
</evidence>
<evidence type="ECO:0000313" key="17">
    <source>
        <dbReference type="EMBL" id="MBR7833177.1"/>
    </source>
</evidence>
<dbReference type="InterPro" id="IPR000212">
    <property type="entry name" value="DNA_helicase_UvrD/REP"/>
</dbReference>
<evidence type="ECO:0000256" key="12">
    <source>
        <dbReference type="ARBA" id="ARBA00034808"/>
    </source>
</evidence>
<dbReference type="Gene3D" id="3.40.50.300">
    <property type="entry name" value="P-loop containing nucleotide triphosphate hydrolases"/>
    <property type="match status" value="3"/>
</dbReference>
<keyword evidence="2" id="KW-0540">Nuclease</keyword>
<keyword evidence="4" id="KW-0227">DNA damage</keyword>
<evidence type="ECO:0000256" key="4">
    <source>
        <dbReference type="ARBA" id="ARBA00022763"/>
    </source>
</evidence>
<comment type="catalytic activity">
    <reaction evidence="13">
        <text>ATP + H2O = ADP + phosphate + H(+)</text>
        <dbReference type="Rhea" id="RHEA:13065"/>
        <dbReference type="ChEBI" id="CHEBI:15377"/>
        <dbReference type="ChEBI" id="CHEBI:15378"/>
        <dbReference type="ChEBI" id="CHEBI:30616"/>
        <dbReference type="ChEBI" id="CHEBI:43474"/>
        <dbReference type="ChEBI" id="CHEBI:456216"/>
        <dbReference type="EC" id="5.6.2.4"/>
    </reaction>
</comment>
<dbReference type="GO" id="GO:0005829">
    <property type="term" value="C:cytosol"/>
    <property type="evidence" value="ECO:0007669"/>
    <property type="project" value="TreeGrafter"/>
</dbReference>
<gene>
    <name evidence="17" type="ORF">KDL01_07870</name>
</gene>
<dbReference type="Gene3D" id="1.10.486.10">
    <property type="entry name" value="PCRA, domain 4"/>
    <property type="match status" value="1"/>
</dbReference>
<dbReference type="Pfam" id="PF00580">
    <property type="entry name" value="UvrD-helicase"/>
    <property type="match status" value="1"/>
</dbReference>
<keyword evidence="5 14" id="KW-0378">Hydrolase</keyword>
<dbReference type="PROSITE" id="PS51198">
    <property type="entry name" value="UVRD_HELICASE_ATP_BIND"/>
    <property type="match status" value="1"/>
</dbReference>
<comment type="catalytic activity">
    <reaction evidence="11">
        <text>Couples ATP hydrolysis with the unwinding of duplex DNA by translocating in the 3'-5' direction.</text>
        <dbReference type="EC" id="5.6.2.4"/>
    </reaction>
</comment>
<dbReference type="InterPro" id="IPR027417">
    <property type="entry name" value="P-loop_NTPase"/>
</dbReference>
<keyword evidence="7" id="KW-0269">Exonuclease</keyword>
<feature type="domain" description="UvrD-like helicase ATP-binding" evidence="15">
    <location>
        <begin position="13"/>
        <end position="352"/>
    </location>
</feature>
<dbReference type="GO" id="GO:0000725">
    <property type="term" value="P:recombinational repair"/>
    <property type="evidence" value="ECO:0007669"/>
    <property type="project" value="TreeGrafter"/>
</dbReference>
<dbReference type="Pfam" id="PF12705">
    <property type="entry name" value="PDDEXK_1"/>
    <property type="match status" value="1"/>
</dbReference>
<dbReference type="Proteomes" id="UP000675781">
    <property type="component" value="Unassembled WGS sequence"/>
</dbReference>
<protein>
    <recommendedName>
        <fullName evidence="12">DNA 3'-5' helicase</fullName>
        <ecNumber evidence="12">5.6.2.4</ecNumber>
    </recommendedName>
</protein>
<dbReference type="PANTHER" id="PTHR11070:SF55">
    <property type="entry name" value="DNA 3'-5' HELICASE"/>
    <property type="match status" value="1"/>
</dbReference>
<dbReference type="PROSITE" id="PS51217">
    <property type="entry name" value="UVRD_HELICASE_CTER"/>
    <property type="match status" value="1"/>
</dbReference>
<keyword evidence="9" id="KW-0234">DNA repair</keyword>
<keyword evidence="6 14" id="KW-0347">Helicase</keyword>
<dbReference type="InterPro" id="IPR013986">
    <property type="entry name" value="DExx_box_DNA_helicase_dom_sf"/>
</dbReference>
<evidence type="ECO:0000259" key="16">
    <source>
        <dbReference type="PROSITE" id="PS51217"/>
    </source>
</evidence>
<evidence type="ECO:0000256" key="11">
    <source>
        <dbReference type="ARBA" id="ARBA00034617"/>
    </source>
</evidence>
<dbReference type="CDD" id="cd17932">
    <property type="entry name" value="DEXQc_UvrD"/>
    <property type="match status" value="1"/>
</dbReference>
<evidence type="ECO:0000256" key="13">
    <source>
        <dbReference type="ARBA" id="ARBA00048988"/>
    </source>
</evidence>
<evidence type="ECO:0000313" key="18">
    <source>
        <dbReference type="Proteomes" id="UP000675781"/>
    </source>
</evidence>
<keyword evidence="3 14" id="KW-0547">Nucleotide-binding</keyword>